<keyword evidence="2" id="KW-1185">Reference proteome</keyword>
<accession>A0A5J9WAY2</accession>
<protein>
    <submittedName>
        <fullName evidence="1">Uncharacterized protein</fullName>
    </submittedName>
</protein>
<name>A0A5J9WAY2_9POAL</name>
<comment type="caution">
    <text evidence="1">The sequence shown here is derived from an EMBL/GenBank/DDBJ whole genome shotgun (WGS) entry which is preliminary data.</text>
</comment>
<evidence type="ECO:0000313" key="2">
    <source>
        <dbReference type="Proteomes" id="UP000324897"/>
    </source>
</evidence>
<sequence length="154" mass="17577">MLWNGWQRWSSCGFWDLTLWGRKRRRSCDSLTLTVRSGSRGYCDSLTPWMDVNFSCTSAENFCFACSLFNAFDELIISVKSFEETCYATNALIEEKIGQQLERERAISSAIRGADAIAGQRFCSDTFSMHVPRCPWSRGGSWPLSPVLVCRKLF</sequence>
<dbReference type="Gramene" id="TVU45499">
    <property type="protein sequence ID" value="TVU45499"/>
    <property type="gene ID" value="EJB05_04988"/>
</dbReference>
<gene>
    <name evidence="1" type="ORF">EJB05_04988</name>
</gene>
<organism evidence="1 2">
    <name type="scientific">Eragrostis curvula</name>
    <name type="common">weeping love grass</name>
    <dbReference type="NCBI Taxonomy" id="38414"/>
    <lineage>
        <taxon>Eukaryota</taxon>
        <taxon>Viridiplantae</taxon>
        <taxon>Streptophyta</taxon>
        <taxon>Embryophyta</taxon>
        <taxon>Tracheophyta</taxon>
        <taxon>Spermatophyta</taxon>
        <taxon>Magnoliopsida</taxon>
        <taxon>Liliopsida</taxon>
        <taxon>Poales</taxon>
        <taxon>Poaceae</taxon>
        <taxon>PACMAD clade</taxon>
        <taxon>Chloridoideae</taxon>
        <taxon>Eragrostideae</taxon>
        <taxon>Eragrostidinae</taxon>
        <taxon>Eragrostis</taxon>
    </lineage>
</organism>
<feature type="non-terminal residue" evidence="1">
    <location>
        <position position="1"/>
    </location>
</feature>
<dbReference type="EMBL" id="RWGY01000004">
    <property type="protein sequence ID" value="TVU45499.1"/>
    <property type="molecule type" value="Genomic_DNA"/>
</dbReference>
<dbReference type="AlphaFoldDB" id="A0A5J9WAY2"/>
<dbReference type="Proteomes" id="UP000324897">
    <property type="component" value="Chromosome 5"/>
</dbReference>
<proteinExistence type="predicted"/>
<reference evidence="1 2" key="1">
    <citation type="journal article" date="2019" name="Sci. Rep.">
        <title>A high-quality genome of Eragrostis curvula grass provides insights into Poaceae evolution and supports new strategies to enhance forage quality.</title>
        <authorList>
            <person name="Carballo J."/>
            <person name="Santos B.A.C.M."/>
            <person name="Zappacosta D."/>
            <person name="Garbus I."/>
            <person name="Selva J.P."/>
            <person name="Gallo C.A."/>
            <person name="Diaz A."/>
            <person name="Albertini E."/>
            <person name="Caccamo M."/>
            <person name="Echenique V."/>
        </authorList>
    </citation>
    <scope>NUCLEOTIDE SEQUENCE [LARGE SCALE GENOMIC DNA]</scope>
    <source>
        <strain evidence="2">cv. Victoria</strain>
        <tissue evidence="1">Leaf</tissue>
    </source>
</reference>
<evidence type="ECO:0000313" key="1">
    <source>
        <dbReference type="EMBL" id="TVU45499.1"/>
    </source>
</evidence>